<gene>
    <name evidence="2" type="ORF">HPP92_028749</name>
    <name evidence="1" type="ORF">HPP92_028763</name>
</gene>
<dbReference type="EMBL" id="JADCNM010000565">
    <property type="protein sequence ID" value="KAG0446580.1"/>
    <property type="molecule type" value="Genomic_DNA"/>
</dbReference>
<reference evidence="3 4" key="1">
    <citation type="journal article" date="2020" name="Nat. Food">
        <title>A phased Vanilla planifolia genome enables genetic improvement of flavour and production.</title>
        <authorList>
            <person name="Hasing T."/>
            <person name="Tang H."/>
            <person name="Brym M."/>
            <person name="Khazi F."/>
            <person name="Huang T."/>
            <person name="Chambers A.H."/>
        </authorList>
    </citation>
    <scope>NUCLEOTIDE SEQUENCE [LARGE SCALE GENOMIC DNA]</scope>
    <source>
        <tissue evidence="2">Leaf</tissue>
    </source>
</reference>
<evidence type="ECO:0000313" key="1">
    <source>
        <dbReference type="EMBL" id="KAG0446580.1"/>
    </source>
</evidence>
<comment type="caution">
    <text evidence="2">The sequence shown here is derived from an EMBL/GenBank/DDBJ whole genome shotgun (WGS) entry which is preliminary data.</text>
</comment>
<evidence type="ECO:0000313" key="4">
    <source>
        <dbReference type="Proteomes" id="UP000639772"/>
    </source>
</evidence>
<accession>A0A835P674</accession>
<sequence>MYAGVLPEGKMSLDLRLGLGWDRWCPGIAGRSSARRPAEIGPQLQGPGDLREASALWYNRLRQVFNLWGAGYSLDSAAGATMVVLNPSARDSAVITSHANCVYCESGVDISKNFRDRVDNPISDIYVFFSIPALIYCGSAGFESAVIFDALLDVVNKRQIEHYCTSHGCFE</sequence>
<dbReference type="EMBL" id="JADCNL010000564">
    <property type="protein sequence ID" value="KAG0446608.1"/>
    <property type="molecule type" value="Genomic_DNA"/>
</dbReference>
<proteinExistence type="predicted"/>
<evidence type="ECO:0000313" key="2">
    <source>
        <dbReference type="EMBL" id="KAG0446608.1"/>
    </source>
</evidence>
<dbReference type="Proteomes" id="UP000636800">
    <property type="component" value="Unassembled WGS sequence"/>
</dbReference>
<evidence type="ECO:0000313" key="3">
    <source>
        <dbReference type="Proteomes" id="UP000636800"/>
    </source>
</evidence>
<protein>
    <submittedName>
        <fullName evidence="2">Uncharacterized protein</fullName>
    </submittedName>
</protein>
<dbReference type="Proteomes" id="UP000639772">
    <property type="component" value="Unassembled WGS sequence"/>
</dbReference>
<keyword evidence="3" id="KW-1185">Reference proteome</keyword>
<organism evidence="2 3">
    <name type="scientific">Vanilla planifolia</name>
    <name type="common">Vanilla</name>
    <dbReference type="NCBI Taxonomy" id="51239"/>
    <lineage>
        <taxon>Eukaryota</taxon>
        <taxon>Viridiplantae</taxon>
        <taxon>Streptophyta</taxon>
        <taxon>Embryophyta</taxon>
        <taxon>Tracheophyta</taxon>
        <taxon>Spermatophyta</taxon>
        <taxon>Magnoliopsida</taxon>
        <taxon>Liliopsida</taxon>
        <taxon>Asparagales</taxon>
        <taxon>Orchidaceae</taxon>
        <taxon>Vanilloideae</taxon>
        <taxon>Vanilleae</taxon>
        <taxon>Vanilla</taxon>
    </lineage>
</organism>
<dbReference type="AlphaFoldDB" id="A0A835P674"/>
<name>A0A835P674_VANPL</name>